<organism evidence="1 2">
    <name type="scientific">Candidatus Eisenbergiella merdavium</name>
    <dbReference type="NCBI Taxonomy" id="2838551"/>
    <lineage>
        <taxon>Bacteria</taxon>
        <taxon>Bacillati</taxon>
        <taxon>Bacillota</taxon>
        <taxon>Clostridia</taxon>
        <taxon>Lachnospirales</taxon>
        <taxon>Lachnospiraceae</taxon>
        <taxon>Eisenbergiella</taxon>
    </lineage>
</organism>
<dbReference type="InterPro" id="IPR027417">
    <property type="entry name" value="P-loop_NTPase"/>
</dbReference>
<reference evidence="1" key="2">
    <citation type="submission" date="2021-04" db="EMBL/GenBank/DDBJ databases">
        <authorList>
            <person name="Gilroy R."/>
        </authorList>
    </citation>
    <scope>NUCLEOTIDE SEQUENCE</scope>
    <source>
        <strain evidence="1">USAMLcec2-132</strain>
    </source>
</reference>
<reference evidence="1" key="1">
    <citation type="journal article" date="2021" name="PeerJ">
        <title>Extensive microbial diversity within the chicken gut microbiome revealed by metagenomics and culture.</title>
        <authorList>
            <person name="Gilroy R."/>
            <person name="Ravi A."/>
            <person name="Getino M."/>
            <person name="Pursley I."/>
            <person name="Horton D.L."/>
            <person name="Alikhan N.F."/>
            <person name="Baker D."/>
            <person name="Gharbi K."/>
            <person name="Hall N."/>
            <person name="Watson M."/>
            <person name="Adriaenssens E.M."/>
            <person name="Foster-Nyarko E."/>
            <person name="Jarju S."/>
            <person name="Secka A."/>
            <person name="Antonio M."/>
            <person name="Oren A."/>
            <person name="Chaudhuri R.R."/>
            <person name="La Ragione R."/>
            <person name="Hildebrand F."/>
            <person name="Pallen M.J."/>
        </authorList>
    </citation>
    <scope>NUCLEOTIDE SEQUENCE</scope>
    <source>
        <strain evidence="1">USAMLcec2-132</strain>
    </source>
</reference>
<dbReference type="Proteomes" id="UP000823891">
    <property type="component" value="Unassembled WGS sequence"/>
</dbReference>
<gene>
    <name evidence="1" type="ORF">H9761_14060</name>
</gene>
<dbReference type="SUPFAM" id="SSF52540">
    <property type="entry name" value="P-loop containing nucleoside triphosphate hydrolases"/>
    <property type="match status" value="1"/>
</dbReference>
<proteinExistence type="predicted"/>
<name>A0A9D2NIZ8_9FIRM</name>
<protein>
    <submittedName>
        <fullName evidence="1">Uncharacterized protein</fullName>
    </submittedName>
</protein>
<dbReference type="EMBL" id="DWWS01000049">
    <property type="protein sequence ID" value="HJC24805.1"/>
    <property type="molecule type" value="Genomic_DNA"/>
</dbReference>
<evidence type="ECO:0000313" key="2">
    <source>
        <dbReference type="Proteomes" id="UP000823891"/>
    </source>
</evidence>
<sequence length="1385" mass="158130">MEKRHYKDYFSVPADYNANMTREAINVTPETWLDFYPHIKYLDFLQTLFEERKSVWLTGNYGTGKSNAALVTYKLFMDDMARVDKWFENYRHKIVNADNLKRQLIAAREDGILVIYDYNASGLGPNEEFLVRLEKSVSAALREHNYTVPGKANLDLVIERLRREGDQFFKTRDSMLAEMKSLKSDIRTTEQLISKLEKENTADVPVPTHYLDDVQAVFHRDDIYLSVDVPTFRAWIAAICEINKIKRIIYLFDEFSEFIDSNSGTLKTFEDVTEAPAVNHFYLVPITHKELRAFYGENSPGANKAKDRFYFRNLQMPNDIAFQLASHAMKRHEKEPYCSEWKDEKNILWNSIVPVVDRFNDPPESEAYVSRDSFYDILPIHPMTAFLLKFLAESARSSQRSIFEYLKGSADGHEFQEFISKGGPQIVNGQFLTVDYLWKYFMEREDSGQNAEIVAVKMEFDRIKAREFRNYEDDQPEIRVLKTVMLFTLLARLNPNGHDRLQPTIENIELSFRGDGVVIDVNTILRDLAENRHCFSIVNGYIELYSTTVGNEEIEKKKQELSDQFYELLSERCKEAMEQATKTIRGKFSSGRFEIRVSDMKHTTLSNLASSRDQYSTGLRKDDGSICLWFVVAKNKEEQMQIPEKQEALLRNLREHRIIMISFPEITFCEKNISLWDEYIALQAQYALENNAGAKNQILGSITTIENEWVDALKAQSAALDVRYYDTASDTISAGKHSWTDLRVFLSAYIKKALDCCPDILTDQITAFSNKSLKAWALSGIHFSGKAQQGQLVDAFKALGIREENDWFLKNPNHPFSKIRTVLEKGYDNTVGKGGNFSVRKVYTEELLRAPYGMRYNALSAFSLGFCLRWVLEQNCQWTNGQMNHALDDETLAEIIEAAVSLKQDKEKLICCLSEEDKIFAENAGCMFGLPAAEGSTPLETLRLISSNVEAHSCKVPLWILADYIRTDNSENRIVAEVFDELCTAIKISSKGDIDARGSAITEIGKLLAEHSDIIETAASYTKPDVYIAAFQKYVDFTDPNLSDLAQRAGDKSHAYCDLLLEKAASASGWLWNKSDISAIIQEVTAAYQTMILAHSFLKTTGYAAYKEILDRLKKKLSGAVVPYSVINAKFPDAAKFIEAVNDSKDDLAIYKTFHNGISILEKVYNDPKQALIISVIKEYIGELKIDEDSMIALLAEIPSSEGYSVQMSQEAYIKLVRSLIDENTRNAIIARASQEWRRISGFDSPAEWSEESRLPVWTVFESISDGNELVKILFEPNDFTNDALEQKVSILEIVPKVNIKKCQEAFLNKIVPKQYQKLKIELASLLKYISAKFGKNPNKWPEQMDISEFIKEQYQEVFAPEILSKLRAENADTLKEKNNGNGKS</sequence>
<accession>A0A9D2NIZ8</accession>
<comment type="caution">
    <text evidence="1">The sequence shown here is derived from an EMBL/GenBank/DDBJ whole genome shotgun (WGS) entry which is preliminary data.</text>
</comment>
<evidence type="ECO:0000313" key="1">
    <source>
        <dbReference type="EMBL" id="HJC24805.1"/>
    </source>
</evidence>